<organism evidence="2 3">
    <name type="scientific">Aspergillus pseudotamarii</name>
    <dbReference type="NCBI Taxonomy" id="132259"/>
    <lineage>
        <taxon>Eukaryota</taxon>
        <taxon>Fungi</taxon>
        <taxon>Dikarya</taxon>
        <taxon>Ascomycota</taxon>
        <taxon>Pezizomycotina</taxon>
        <taxon>Eurotiomycetes</taxon>
        <taxon>Eurotiomycetidae</taxon>
        <taxon>Eurotiales</taxon>
        <taxon>Aspergillaceae</taxon>
        <taxon>Aspergillus</taxon>
        <taxon>Aspergillus subgen. Circumdati</taxon>
    </lineage>
</organism>
<dbReference type="InterPro" id="IPR016161">
    <property type="entry name" value="Ald_DH/histidinol_DH"/>
</dbReference>
<dbReference type="InterPro" id="IPR016163">
    <property type="entry name" value="Ald_DH_C"/>
</dbReference>
<dbReference type="AlphaFoldDB" id="A0A5N6SQR3"/>
<dbReference type="InterPro" id="IPR016162">
    <property type="entry name" value="Ald_DH_N"/>
</dbReference>
<evidence type="ECO:0000313" key="2">
    <source>
        <dbReference type="EMBL" id="KAE8136110.1"/>
    </source>
</evidence>
<keyword evidence="1" id="KW-1133">Transmembrane helix</keyword>
<proteinExistence type="predicted"/>
<accession>A0A5N6SQR3</accession>
<dbReference type="GeneID" id="43644448"/>
<dbReference type="GO" id="GO:0016620">
    <property type="term" value="F:oxidoreductase activity, acting on the aldehyde or oxo group of donors, NAD or NADP as acceptor"/>
    <property type="evidence" value="ECO:0007669"/>
    <property type="project" value="InterPro"/>
</dbReference>
<keyword evidence="3" id="KW-1185">Reference proteome</keyword>
<evidence type="ECO:0000313" key="3">
    <source>
        <dbReference type="Proteomes" id="UP000325672"/>
    </source>
</evidence>
<dbReference type="Proteomes" id="UP000325672">
    <property type="component" value="Unassembled WGS sequence"/>
</dbReference>
<gene>
    <name evidence="2" type="ORF">BDV38DRAFT_284353</name>
</gene>
<feature type="transmembrane region" description="Helical" evidence="1">
    <location>
        <begin position="437"/>
        <end position="461"/>
    </location>
</feature>
<dbReference type="RefSeq" id="XP_031912173.1">
    <property type="nucleotide sequence ID" value="XM_032060238.1"/>
</dbReference>
<dbReference type="Gene3D" id="3.40.605.10">
    <property type="entry name" value="Aldehyde Dehydrogenase, Chain A, domain 1"/>
    <property type="match status" value="1"/>
</dbReference>
<evidence type="ECO:0000256" key="1">
    <source>
        <dbReference type="SAM" id="Phobius"/>
    </source>
</evidence>
<dbReference type="OrthoDB" id="5596991at2759"/>
<dbReference type="PANTHER" id="PTHR43111">
    <property type="entry name" value="ALDEHYDE DEHYDROGENASE B-RELATED"/>
    <property type="match status" value="1"/>
</dbReference>
<protein>
    <submittedName>
        <fullName evidence="2">Aldehyde/histidinol dehydrogenase</fullName>
    </submittedName>
</protein>
<sequence>MESTSLDLVLTTALEGRMKDLRTRQCILRALHAKLVENADDLLRATVEDDRVSHEEAQVILSASLSELRAHYDRLDLKEELEAEYSIARKESCLNNRVPFGIAYVVPDVYAAVFSIITALSAAITAGNCVVIELQDSLRRCPSVLRHCLADLQYNDAVSTVAKRPGPEFLRHCLLVDQMMENNSEQSECLHLLASTPQRTVAIVDRTADASAAAKEIVASRFLFQGQGRYSVDQVFINEYVIEAFHIALMKEIAASLTIRDSKLEANDPRGTTPRPKVASEKPGLPVLEIRDRSDTLLHRRQKTLGVIIHKVTSLDDAIDTISESGQRLGALYLFAGSDEAKYLSQFISSRTTFVNHIPPELQIGPAYPEGFETSSALRYTREMFETPRPERVDDGKVRHSMTLWNHIKDGKSPLILSKACRPLKPTGQGKAGAMDFFLQGMILNMVVCVLPLAALSVVATGKGISFLYQRFLSH</sequence>
<reference evidence="2 3" key="1">
    <citation type="submission" date="2019-04" db="EMBL/GenBank/DDBJ databases">
        <title>Friends and foes A comparative genomics study of 23 Aspergillus species from section Flavi.</title>
        <authorList>
            <consortium name="DOE Joint Genome Institute"/>
            <person name="Kjaerbolling I."/>
            <person name="Vesth T."/>
            <person name="Frisvad J.C."/>
            <person name="Nybo J.L."/>
            <person name="Theobald S."/>
            <person name="Kildgaard S."/>
            <person name="Isbrandt T."/>
            <person name="Kuo A."/>
            <person name="Sato A."/>
            <person name="Lyhne E.K."/>
            <person name="Kogle M.E."/>
            <person name="Wiebenga A."/>
            <person name="Kun R.S."/>
            <person name="Lubbers R.J."/>
            <person name="Makela M.R."/>
            <person name="Barry K."/>
            <person name="Chovatia M."/>
            <person name="Clum A."/>
            <person name="Daum C."/>
            <person name="Haridas S."/>
            <person name="He G."/>
            <person name="LaButti K."/>
            <person name="Lipzen A."/>
            <person name="Mondo S."/>
            <person name="Riley R."/>
            <person name="Salamov A."/>
            <person name="Simmons B.A."/>
            <person name="Magnuson J.K."/>
            <person name="Henrissat B."/>
            <person name="Mortensen U.H."/>
            <person name="Larsen T.O."/>
            <person name="Devries R.P."/>
            <person name="Grigoriev I.V."/>
            <person name="Machida M."/>
            <person name="Baker S.E."/>
            <person name="Andersen M.R."/>
        </authorList>
    </citation>
    <scope>NUCLEOTIDE SEQUENCE [LARGE SCALE GENOMIC DNA]</scope>
    <source>
        <strain evidence="2 3">CBS 117625</strain>
    </source>
</reference>
<name>A0A5N6SQR3_ASPPS</name>
<keyword evidence="1" id="KW-0472">Membrane</keyword>
<keyword evidence="1" id="KW-0812">Transmembrane</keyword>
<dbReference type="EMBL" id="ML743587">
    <property type="protein sequence ID" value="KAE8136110.1"/>
    <property type="molecule type" value="Genomic_DNA"/>
</dbReference>
<dbReference type="PANTHER" id="PTHR43111:SF1">
    <property type="entry name" value="ALDEHYDE DEHYDROGENASE B-RELATED"/>
    <property type="match status" value="1"/>
</dbReference>
<dbReference type="SUPFAM" id="SSF53720">
    <property type="entry name" value="ALDH-like"/>
    <property type="match status" value="1"/>
</dbReference>
<dbReference type="Gene3D" id="3.40.309.10">
    <property type="entry name" value="Aldehyde Dehydrogenase, Chain A, domain 2"/>
    <property type="match status" value="1"/>
</dbReference>